<dbReference type="InterPro" id="IPR050952">
    <property type="entry name" value="TRIM-NHL_E3_ligases"/>
</dbReference>
<evidence type="ECO:0000256" key="5">
    <source>
        <dbReference type="PROSITE-ProRule" id="PRU00024"/>
    </source>
</evidence>
<dbReference type="InterPro" id="IPR000315">
    <property type="entry name" value="Znf_B-box"/>
</dbReference>
<dbReference type="GO" id="GO:0008270">
    <property type="term" value="F:zinc ion binding"/>
    <property type="evidence" value="ECO:0007669"/>
    <property type="project" value="UniProtKB-KW"/>
</dbReference>
<dbReference type="OrthoDB" id="342730at2759"/>
<dbReference type="PANTHER" id="PTHR24104:SF48">
    <property type="entry name" value="PROTEIN WECH"/>
    <property type="match status" value="1"/>
</dbReference>
<dbReference type="CDD" id="cd14954">
    <property type="entry name" value="NHL_TRIM71_like"/>
    <property type="match status" value="1"/>
</dbReference>
<dbReference type="PROSITE" id="PS50194">
    <property type="entry name" value="FILAMIN_REPEAT"/>
    <property type="match status" value="1"/>
</dbReference>
<dbReference type="PROSITE" id="PS50119">
    <property type="entry name" value="ZF_BBOX"/>
    <property type="match status" value="1"/>
</dbReference>
<dbReference type="PANTHER" id="PTHR24104">
    <property type="entry name" value="E3 UBIQUITIN-PROTEIN LIGASE NHLRC1-RELATED"/>
    <property type="match status" value="1"/>
</dbReference>
<comment type="caution">
    <text evidence="10">The sequence shown here is derived from an EMBL/GenBank/DDBJ whole genome shotgun (WGS) entry which is preliminary data.</text>
</comment>
<feature type="repeat" description="NHL" evidence="7">
    <location>
        <begin position="911"/>
        <end position="954"/>
    </location>
</feature>
<dbReference type="SMART" id="SM00557">
    <property type="entry name" value="IG_FLMN"/>
    <property type="match status" value="1"/>
</dbReference>
<dbReference type="Proteomes" id="UP000681722">
    <property type="component" value="Unassembled WGS sequence"/>
</dbReference>
<feature type="compositionally biased region" description="Low complexity" evidence="8">
    <location>
        <begin position="141"/>
        <end position="165"/>
    </location>
</feature>
<gene>
    <name evidence="10" type="ORF">SRO942_LOCUS34133</name>
</gene>
<evidence type="ECO:0000256" key="3">
    <source>
        <dbReference type="ARBA" id="ARBA00022771"/>
    </source>
</evidence>
<feature type="domain" description="B box-type" evidence="9">
    <location>
        <begin position="584"/>
        <end position="625"/>
    </location>
</feature>
<dbReference type="GO" id="GO:0000209">
    <property type="term" value="P:protein polyubiquitination"/>
    <property type="evidence" value="ECO:0007669"/>
    <property type="project" value="TreeGrafter"/>
</dbReference>
<dbReference type="Gene3D" id="2.60.40.10">
    <property type="entry name" value="Immunoglobulins"/>
    <property type="match status" value="1"/>
</dbReference>
<sequence>MTETNDQCGPSTFQIKMNSSLLSNDQNMMNNSQKYLLNHDLSSSISSTTSSYLHSGICSSCLKETSHLISSPSSCSFSSPHRLCTNCFQHFVEQQQQQQAMIQQRTPLPSNTIPLNGSSVDNKSPLCLRVSQQTKQINHHSPISSSSSSTSSTSSSSSKVISSTTNRPQVLTDHDAPLPNELKSFTQEFQKTNINDNNANSIRTNHFMTDLSNIHPFDSLLSSGNNDDICFNHFNNTSSPSIPYTDHQTSGFMKYFQQILNTTHTFEDNPSSTSPTSSNSSNSIDNHHQQFHPVLPSQHQTSNQNAYCSNDLVNGNCIIIPQPNTFSTSLPTNPTDYFQPQQQTIPSTTANVYQRQLSAFSSFDNQSNTNYHQQEQQLLVSNKFVNGDSFSTYSPLVTNTLPIASHIHNSSSYCCFANNMPYTYCLDCETSLCEKCSIEHPRLTGFKDHRQKILPHQTLFDSNTSAKSAVSPPLIMQQLIDNRVSSSSSSSLQQNQSILNDNRHPLYSNLLVNGIHPFPQKAYCSTTRSDVSAGSNNDGANNAFNNVLNSFFSQLSLTPSTSSTSLTTNTTATTSTGSIVLNNLSSVPCSEHSNVKASYYCDLCSKAYCQECNQQHLTQHSPLIHIQDTIDNAKQLVKKFLSESQTLLLHLDESLKQSTKTIENINSKCSTIENEIKTIIKYFLDILSNRQDYLLKNLDKIQTIKVQAVQKQINELNAVIKQLHTTVVDCNDCLKNGNDNDLIRIRNRLWNETLKMKQTISLYMKPIEDDSIQFQQSLPTLNKTLLNFGQITTSSYGPLCELYGDGIYHAIRNRLTILNLQMRNHLGENRTSGGDMVHCLLQQIVDSTTTSNGTQCEIYDRQNGQYFITYIINNEGYYLLNVYVNNSPIKDNPFRIQVRQNRNYSTIGRLMFEFGGEGDQDGKLCRPWGVCCDNQSNIIVADRSNNRVQIYDKHGKFIRKFGTQGNRSGQFDRPAGVAFDKLLGRIIVTDKDNHRIQIFTVNGEFLFKFGEKGTKPGQFNYPWDVAVNNECQILISDTRNHRIQLFTKDGLFLRKYGFDGPIWKQFDSPRGVVFNNNGHIIVSDFNNHRLLIITSDFQTA</sequence>
<feature type="repeat" description="NHL" evidence="7">
    <location>
        <begin position="1060"/>
        <end position="1096"/>
    </location>
</feature>
<evidence type="ECO:0000313" key="10">
    <source>
        <dbReference type="EMBL" id="CAF4298649.1"/>
    </source>
</evidence>
<evidence type="ECO:0000256" key="6">
    <source>
        <dbReference type="PROSITE-ProRule" id="PRU00087"/>
    </source>
</evidence>
<dbReference type="InterPro" id="IPR011042">
    <property type="entry name" value="6-blade_b-propeller_TolB-like"/>
</dbReference>
<feature type="compositionally biased region" description="Low complexity" evidence="8">
    <location>
        <begin position="269"/>
        <end position="283"/>
    </location>
</feature>
<evidence type="ECO:0000313" key="11">
    <source>
        <dbReference type="Proteomes" id="UP000681722"/>
    </source>
</evidence>
<accession>A0A8S2TTK9</accession>
<dbReference type="Pfam" id="PF00630">
    <property type="entry name" value="Filamin"/>
    <property type="match status" value="1"/>
</dbReference>
<keyword evidence="4" id="KW-0862">Zinc</keyword>
<dbReference type="InterPro" id="IPR014756">
    <property type="entry name" value="Ig_E-set"/>
</dbReference>
<dbReference type="GO" id="GO:0000932">
    <property type="term" value="C:P-body"/>
    <property type="evidence" value="ECO:0007669"/>
    <property type="project" value="UniProtKB-SubCell"/>
</dbReference>
<dbReference type="SUPFAM" id="SSF101898">
    <property type="entry name" value="NHL repeat"/>
    <property type="match status" value="1"/>
</dbReference>
<evidence type="ECO:0000256" key="4">
    <source>
        <dbReference type="ARBA" id="ARBA00022833"/>
    </source>
</evidence>
<dbReference type="EMBL" id="CAJOBC010083233">
    <property type="protein sequence ID" value="CAF4298649.1"/>
    <property type="molecule type" value="Genomic_DNA"/>
</dbReference>
<proteinExistence type="predicted"/>
<evidence type="ECO:0000256" key="1">
    <source>
        <dbReference type="ARBA" id="ARBA00022723"/>
    </source>
</evidence>
<dbReference type="FunFam" id="2.120.10.30:FF:000025">
    <property type="entry name" value="E3 ubiquitin-protein ligase TRIM71"/>
    <property type="match status" value="1"/>
</dbReference>
<name>A0A8S2TTK9_9BILA</name>
<dbReference type="InterPro" id="IPR001258">
    <property type="entry name" value="NHL_repeat"/>
</dbReference>
<dbReference type="GO" id="GO:0043161">
    <property type="term" value="P:proteasome-mediated ubiquitin-dependent protein catabolic process"/>
    <property type="evidence" value="ECO:0007669"/>
    <property type="project" value="TreeGrafter"/>
</dbReference>
<protein>
    <recommendedName>
        <fullName evidence="9">B box-type domain-containing protein</fullName>
    </recommendedName>
</protein>
<evidence type="ECO:0000259" key="9">
    <source>
        <dbReference type="PROSITE" id="PS50119"/>
    </source>
</evidence>
<evidence type="ECO:0000256" key="8">
    <source>
        <dbReference type="SAM" id="MobiDB-lite"/>
    </source>
</evidence>
<feature type="repeat" description="Filamin" evidence="6">
    <location>
        <begin position="792"/>
        <end position="898"/>
    </location>
</feature>
<feature type="region of interest" description="Disordered" evidence="8">
    <location>
        <begin position="136"/>
        <end position="179"/>
    </location>
</feature>
<dbReference type="InterPro" id="IPR013783">
    <property type="entry name" value="Ig-like_fold"/>
</dbReference>
<dbReference type="Pfam" id="PF01436">
    <property type="entry name" value="NHL"/>
    <property type="match status" value="4"/>
</dbReference>
<dbReference type="Gene3D" id="3.30.160.60">
    <property type="entry name" value="Classic Zinc Finger"/>
    <property type="match status" value="1"/>
</dbReference>
<dbReference type="PROSITE" id="PS51125">
    <property type="entry name" value="NHL"/>
    <property type="match status" value="4"/>
</dbReference>
<dbReference type="InterPro" id="IPR001298">
    <property type="entry name" value="Filamin/ABP280_rpt"/>
</dbReference>
<dbReference type="GO" id="GO:0003723">
    <property type="term" value="F:RNA binding"/>
    <property type="evidence" value="ECO:0007669"/>
    <property type="project" value="UniProtKB-KW"/>
</dbReference>
<keyword evidence="1" id="KW-0479">Metal-binding</keyword>
<keyword evidence="3 5" id="KW-0863">Zinc-finger</keyword>
<feature type="repeat" description="NHL" evidence="7">
    <location>
        <begin position="958"/>
        <end position="1002"/>
    </location>
</feature>
<feature type="repeat" description="NHL" evidence="7">
    <location>
        <begin position="1006"/>
        <end position="1049"/>
    </location>
</feature>
<dbReference type="SUPFAM" id="SSF57845">
    <property type="entry name" value="B-box zinc-binding domain"/>
    <property type="match status" value="1"/>
</dbReference>
<organism evidence="10 11">
    <name type="scientific">Didymodactylos carnosus</name>
    <dbReference type="NCBI Taxonomy" id="1234261"/>
    <lineage>
        <taxon>Eukaryota</taxon>
        <taxon>Metazoa</taxon>
        <taxon>Spiralia</taxon>
        <taxon>Gnathifera</taxon>
        <taxon>Rotifera</taxon>
        <taxon>Eurotatoria</taxon>
        <taxon>Bdelloidea</taxon>
        <taxon>Philodinida</taxon>
        <taxon>Philodinidae</taxon>
        <taxon>Didymodactylos</taxon>
    </lineage>
</organism>
<keyword evidence="2" id="KW-0677">Repeat</keyword>
<dbReference type="Gene3D" id="2.120.10.30">
    <property type="entry name" value="TolB, C-terminal domain"/>
    <property type="match status" value="1"/>
</dbReference>
<dbReference type="InterPro" id="IPR017868">
    <property type="entry name" value="Filamin/ABP280_repeat-like"/>
</dbReference>
<feature type="region of interest" description="Disordered" evidence="8">
    <location>
        <begin position="265"/>
        <end position="289"/>
    </location>
</feature>
<dbReference type="SUPFAM" id="SSF81296">
    <property type="entry name" value="E set domains"/>
    <property type="match status" value="1"/>
</dbReference>
<feature type="non-terminal residue" evidence="10">
    <location>
        <position position="1"/>
    </location>
</feature>
<evidence type="ECO:0000256" key="7">
    <source>
        <dbReference type="PROSITE-ProRule" id="PRU00504"/>
    </source>
</evidence>
<reference evidence="10" key="1">
    <citation type="submission" date="2021-02" db="EMBL/GenBank/DDBJ databases">
        <authorList>
            <person name="Nowell W R."/>
        </authorList>
    </citation>
    <scope>NUCLEOTIDE SEQUENCE</scope>
</reference>
<dbReference type="AlphaFoldDB" id="A0A8S2TTK9"/>
<evidence type="ECO:0000256" key="2">
    <source>
        <dbReference type="ARBA" id="ARBA00022737"/>
    </source>
</evidence>
<dbReference type="GO" id="GO:0061630">
    <property type="term" value="F:ubiquitin protein ligase activity"/>
    <property type="evidence" value="ECO:0007669"/>
    <property type="project" value="TreeGrafter"/>
</dbReference>